<dbReference type="AlphaFoldDB" id="A0A7X1WU86"/>
<dbReference type="Proteomes" id="UP000447574">
    <property type="component" value="Unassembled WGS sequence"/>
</dbReference>
<name>A0A7X1WU86_9PSED</name>
<gene>
    <name evidence="1" type="ORF">GHO37_11030</name>
</gene>
<reference evidence="1 2" key="1">
    <citation type="submission" date="2019-10" db="EMBL/GenBank/DDBJ databases">
        <title>Evaluation of single-gene subtyping targets for Pseudomonas.</title>
        <authorList>
            <person name="Reichler S.J."/>
            <person name="Orsi R.H."/>
            <person name="Wiedmann M."/>
            <person name="Martin N.H."/>
            <person name="Murphy S.I."/>
        </authorList>
    </citation>
    <scope>NUCLEOTIDE SEQUENCE [LARGE SCALE GENOMIC DNA]</scope>
    <source>
        <strain evidence="1 2">FSL R10-2932</strain>
    </source>
</reference>
<comment type="caution">
    <text evidence="1">The sequence shown here is derived from an EMBL/GenBank/DDBJ whole genome shotgun (WGS) entry which is preliminary data.</text>
</comment>
<accession>A0A7X1WU86</accession>
<evidence type="ECO:0000313" key="2">
    <source>
        <dbReference type="Proteomes" id="UP000447574"/>
    </source>
</evidence>
<dbReference type="EMBL" id="WIWF01000033">
    <property type="protein sequence ID" value="MQT74836.1"/>
    <property type="molecule type" value="Genomic_DNA"/>
</dbReference>
<sequence length="47" mass="5553">MGKKKPPQPKLKRSVLPTLLQIVEAIPQQFKDVMHTYTNHHEIPRMF</sequence>
<evidence type="ECO:0000313" key="1">
    <source>
        <dbReference type="EMBL" id="MQT74836.1"/>
    </source>
</evidence>
<dbReference type="RefSeq" id="WP_153438261.1">
    <property type="nucleotide sequence ID" value="NZ_WIWF01000033.1"/>
</dbReference>
<organism evidence="1 2">
    <name type="scientific">Pseudomonas helleri</name>
    <dbReference type="NCBI Taxonomy" id="1608996"/>
    <lineage>
        <taxon>Bacteria</taxon>
        <taxon>Pseudomonadati</taxon>
        <taxon>Pseudomonadota</taxon>
        <taxon>Gammaproteobacteria</taxon>
        <taxon>Pseudomonadales</taxon>
        <taxon>Pseudomonadaceae</taxon>
        <taxon>Pseudomonas</taxon>
    </lineage>
</organism>
<proteinExistence type="predicted"/>
<protein>
    <submittedName>
        <fullName evidence="1">Uncharacterized protein</fullName>
    </submittedName>
</protein>